<dbReference type="PROSITE" id="PS00028">
    <property type="entry name" value="ZINC_FINGER_C2H2_1"/>
    <property type="match status" value="11"/>
</dbReference>
<feature type="domain" description="C2H2-type" evidence="13">
    <location>
        <begin position="601"/>
        <end position="628"/>
    </location>
</feature>
<keyword evidence="5" id="KW-0677">Repeat</keyword>
<feature type="domain" description="C2H2-type" evidence="13">
    <location>
        <begin position="461"/>
        <end position="488"/>
    </location>
</feature>
<dbReference type="PANTHER" id="PTHR24409">
    <property type="entry name" value="ZINC FINGER PROTEIN 142"/>
    <property type="match status" value="1"/>
</dbReference>
<evidence type="ECO:0000256" key="5">
    <source>
        <dbReference type="ARBA" id="ARBA00022737"/>
    </source>
</evidence>
<feature type="domain" description="C2H2-type" evidence="13">
    <location>
        <begin position="352"/>
        <end position="380"/>
    </location>
</feature>
<dbReference type="Pfam" id="PF00096">
    <property type="entry name" value="zf-C2H2"/>
    <property type="match status" value="8"/>
</dbReference>
<evidence type="ECO:0000259" key="13">
    <source>
        <dbReference type="PROSITE" id="PS50157"/>
    </source>
</evidence>
<feature type="domain" description="C2H2-type" evidence="13">
    <location>
        <begin position="573"/>
        <end position="600"/>
    </location>
</feature>
<keyword evidence="8" id="KW-0805">Transcription regulation</keyword>
<dbReference type="Gene3D" id="3.30.160.60">
    <property type="entry name" value="Classic Zinc Finger"/>
    <property type="match status" value="11"/>
</dbReference>
<dbReference type="Pfam" id="PF13912">
    <property type="entry name" value="zf-C2H2_6"/>
    <property type="match status" value="1"/>
</dbReference>
<dbReference type="FunFam" id="3.30.160.60:FF:000097">
    <property type="entry name" value="Zinc finger protein"/>
    <property type="match status" value="1"/>
</dbReference>
<accession>A0A6P7F5U1</accession>
<keyword evidence="11" id="KW-0539">Nucleus</keyword>
<evidence type="ECO:0000256" key="12">
    <source>
        <dbReference type="PROSITE-ProRule" id="PRU00042"/>
    </source>
</evidence>
<proteinExistence type="inferred from homology"/>
<evidence type="ECO:0000256" key="9">
    <source>
        <dbReference type="ARBA" id="ARBA00023125"/>
    </source>
</evidence>
<evidence type="ECO:0000256" key="11">
    <source>
        <dbReference type="ARBA" id="ARBA00023242"/>
    </source>
</evidence>
<comment type="function">
    <text evidence="1">May be involved in transcriptional regulation.</text>
</comment>
<dbReference type="GO" id="GO:0000977">
    <property type="term" value="F:RNA polymerase II transcription regulatory region sequence-specific DNA binding"/>
    <property type="evidence" value="ECO:0007669"/>
    <property type="project" value="TreeGrafter"/>
</dbReference>
<dbReference type="SMART" id="SM00355">
    <property type="entry name" value="ZnF_C2H2"/>
    <property type="match status" value="16"/>
</dbReference>
<name>A0A6P7F5U1_DIAVI</name>
<sequence>MMPSNTVGSGSPTPLKETSTFLFKSLSSSNSSSLQNVQALPTRLPRVQGTSKYYIILPKNSLSAAVPSQTQMVPSTRACKVKSSQNQLLIKTESPTSVFKIIPKLMVPSNTVGSGSPTPLKVIASKDILKQLTTSSNVRPKPKVVTKSRYASSTYLNPFDYTPYIKNNVSSSRRQKIEKNLMQARVFLWDCKICTKGFDDKELLMEHYDMHKNATDQLGDIDENNDACNISGKDISCPICLTTHASMHGYQQHVARKHKPKDHSCGTCQHTFTDEFDLSIHNAKHNQDPELYECVICKKFRTKNTRTLYEHIFIEHVKEEMYCNECNNMFLSKTWFEGHKIFHVDINKGDTYKCGQCESEFTSNYSLMKHMQESHTKYKCNECNVTFAYKQNLNKHNRHLHLPEERICCNVCGKLVARKYLHNHVIIHKAGNYVCSVCGKIFVRKEGLILHTRYHTGEKPYQCEICGKAFPHKSSYNEHMNVHDGGGAYPCSECNKAFYNGSGLRKHMRLHTGERPYPCSECNKAFYNGSGLRKHMRVHTGERPYSCSECEKSFSLRSNLRQHMRVHTGEKPYSCSICKKSFTQSASLKIHERIHTGVKAYSCYICKKAFTQSSTLKTHERIHTGVKAYPCSRCNKKFVTKAKKDVHENKWCKF</sequence>
<feature type="domain" description="C2H2-type" evidence="13">
    <location>
        <begin position="489"/>
        <end position="516"/>
    </location>
</feature>
<feature type="domain" description="C2H2-type" evidence="13">
    <location>
        <begin position="517"/>
        <end position="544"/>
    </location>
</feature>
<organism evidence="14">
    <name type="scientific">Diabrotica virgifera virgifera</name>
    <name type="common">western corn rootworm</name>
    <dbReference type="NCBI Taxonomy" id="50390"/>
    <lineage>
        <taxon>Eukaryota</taxon>
        <taxon>Metazoa</taxon>
        <taxon>Ecdysozoa</taxon>
        <taxon>Arthropoda</taxon>
        <taxon>Hexapoda</taxon>
        <taxon>Insecta</taxon>
        <taxon>Pterygota</taxon>
        <taxon>Neoptera</taxon>
        <taxon>Endopterygota</taxon>
        <taxon>Coleoptera</taxon>
        <taxon>Polyphaga</taxon>
        <taxon>Cucujiformia</taxon>
        <taxon>Chrysomeloidea</taxon>
        <taxon>Chrysomelidae</taxon>
        <taxon>Galerucinae</taxon>
        <taxon>Diabroticina</taxon>
        <taxon>Diabroticites</taxon>
        <taxon>Diabrotica</taxon>
    </lineage>
</organism>
<keyword evidence="10" id="KW-0804">Transcription</keyword>
<dbReference type="RefSeq" id="XP_028128810.1">
    <property type="nucleotide sequence ID" value="XM_028273009.1"/>
</dbReference>
<dbReference type="InterPro" id="IPR013087">
    <property type="entry name" value="Znf_C2H2_type"/>
</dbReference>
<dbReference type="PANTHER" id="PTHR24409:SF295">
    <property type="entry name" value="AZ2-RELATED"/>
    <property type="match status" value="1"/>
</dbReference>
<evidence type="ECO:0000256" key="8">
    <source>
        <dbReference type="ARBA" id="ARBA00023015"/>
    </source>
</evidence>
<feature type="domain" description="C2H2-type" evidence="13">
    <location>
        <begin position="433"/>
        <end position="460"/>
    </location>
</feature>
<feature type="domain" description="C2H2-type" evidence="13">
    <location>
        <begin position="545"/>
        <end position="572"/>
    </location>
</feature>
<feature type="domain" description="C2H2-type" evidence="13">
    <location>
        <begin position="189"/>
        <end position="216"/>
    </location>
</feature>
<evidence type="ECO:0000256" key="7">
    <source>
        <dbReference type="ARBA" id="ARBA00022833"/>
    </source>
</evidence>
<reference evidence="14" key="1">
    <citation type="submission" date="2025-08" db="UniProtKB">
        <authorList>
            <consortium name="RefSeq"/>
        </authorList>
    </citation>
    <scope>IDENTIFICATION</scope>
    <source>
        <tissue evidence="14">Whole insect</tissue>
    </source>
</reference>
<keyword evidence="6 12" id="KW-0863">Zinc-finger</keyword>
<dbReference type="FunFam" id="3.30.160.60:FF:000733">
    <property type="entry name" value="Zinc finger protein 236 variant"/>
    <property type="match status" value="1"/>
</dbReference>
<evidence type="ECO:0000256" key="10">
    <source>
        <dbReference type="ARBA" id="ARBA00023163"/>
    </source>
</evidence>
<evidence type="ECO:0000256" key="2">
    <source>
        <dbReference type="ARBA" id="ARBA00004123"/>
    </source>
</evidence>
<dbReference type="GO" id="GO:0005634">
    <property type="term" value="C:nucleus"/>
    <property type="evidence" value="ECO:0007669"/>
    <property type="project" value="UniProtKB-SubCell"/>
</dbReference>
<protein>
    <submittedName>
        <fullName evidence="14">Zinc finger protein 154-like</fullName>
    </submittedName>
</protein>
<dbReference type="FunFam" id="3.30.160.60:FF:002604">
    <property type="entry name" value="Zinc finger protein 715"/>
    <property type="match status" value="1"/>
</dbReference>
<comment type="subcellular location">
    <subcellularLocation>
        <location evidence="2">Nucleus</location>
    </subcellularLocation>
</comment>
<comment type="similarity">
    <text evidence="3">Belongs to the krueppel C2H2-type zinc-finger protein family.</text>
</comment>
<keyword evidence="4" id="KW-0479">Metal-binding</keyword>
<dbReference type="FunFam" id="3.30.160.60:FF:000016">
    <property type="entry name" value="zinc finger protein 37 homolog"/>
    <property type="match status" value="1"/>
</dbReference>
<evidence type="ECO:0000256" key="3">
    <source>
        <dbReference type="ARBA" id="ARBA00006991"/>
    </source>
</evidence>
<dbReference type="InterPro" id="IPR036236">
    <property type="entry name" value="Znf_C2H2_sf"/>
</dbReference>
<dbReference type="SUPFAM" id="SSF57667">
    <property type="entry name" value="beta-beta-alpha zinc fingers"/>
    <property type="match status" value="6"/>
</dbReference>
<dbReference type="FunFam" id="3.30.160.60:FF:001158">
    <property type="entry name" value="zinc finger protein 22"/>
    <property type="match status" value="1"/>
</dbReference>
<gene>
    <name evidence="14" type="primary">LOC114325079</name>
</gene>
<dbReference type="AlphaFoldDB" id="A0A6P7F5U1"/>
<dbReference type="InParanoid" id="A0A6P7F5U1"/>
<dbReference type="GO" id="GO:0008270">
    <property type="term" value="F:zinc ion binding"/>
    <property type="evidence" value="ECO:0007669"/>
    <property type="project" value="UniProtKB-KW"/>
</dbReference>
<evidence type="ECO:0000313" key="14">
    <source>
        <dbReference type="RefSeq" id="XP_028128810.1"/>
    </source>
</evidence>
<dbReference type="FunFam" id="3.30.160.60:FF:000478">
    <property type="entry name" value="Zinc finger protein 133"/>
    <property type="match status" value="1"/>
</dbReference>
<dbReference type="FunFam" id="3.30.160.60:FF:000145">
    <property type="entry name" value="Zinc finger protein 574"/>
    <property type="match status" value="1"/>
</dbReference>
<dbReference type="PROSITE" id="PS50157">
    <property type="entry name" value="ZINC_FINGER_C2H2_2"/>
    <property type="match status" value="11"/>
</dbReference>
<keyword evidence="7" id="KW-0862">Zinc</keyword>
<evidence type="ECO:0000256" key="1">
    <source>
        <dbReference type="ARBA" id="ARBA00003767"/>
    </source>
</evidence>
<feature type="domain" description="C2H2-type" evidence="13">
    <location>
        <begin position="263"/>
        <end position="290"/>
    </location>
</feature>
<evidence type="ECO:0000256" key="4">
    <source>
        <dbReference type="ARBA" id="ARBA00022723"/>
    </source>
</evidence>
<evidence type="ECO:0000256" key="6">
    <source>
        <dbReference type="ARBA" id="ARBA00022771"/>
    </source>
</evidence>
<feature type="domain" description="C2H2-type" evidence="13">
    <location>
        <begin position="378"/>
        <end position="406"/>
    </location>
</feature>
<dbReference type="GO" id="GO:0000981">
    <property type="term" value="F:DNA-binding transcription factor activity, RNA polymerase II-specific"/>
    <property type="evidence" value="ECO:0007669"/>
    <property type="project" value="TreeGrafter"/>
</dbReference>
<keyword evidence="9" id="KW-0238">DNA-binding</keyword>